<reference evidence="1" key="1">
    <citation type="submission" date="2020-04" db="EMBL/GenBank/DDBJ databases">
        <authorList>
            <person name="Alioto T."/>
            <person name="Alioto T."/>
            <person name="Gomez Garrido J."/>
        </authorList>
    </citation>
    <scope>NUCLEOTIDE SEQUENCE</scope>
    <source>
        <strain evidence="1">A484AB</strain>
    </source>
</reference>
<dbReference type="InterPro" id="IPR011009">
    <property type="entry name" value="Kinase-like_dom_sf"/>
</dbReference>
<dbReference type="EMBL" id="CACRXK020000745">
    <property type="protein sequence ID" value="CAB3984487.1"/>
    <property type="molecule type" value="Genomic_DNA"/>
</dbReference>
<dbReference type="GO" id="GO:0004672">
    <property type="term" value="F:protein kinase activity"/>
    <property type="evidence" value="ECO:0007669"/>
    <property type="project" value="InterPro"/>
</dbReference>
<dbReference type="PROSITE" id="PS50011">
    <property type="entry name" value="PROTEIN_KINASE_DOM"/>
    <property type="match status" value="1"/>
</dbReference>
<proteinExistence type="predicted"/>
<organism evidence="1 2">
    <name type="scientific">Paramuricea clavata</name>
    <name type="common">Red gorgonian</name>
    <name type="synonym">Violescent sea-whip</name>
    <dbReference type="NCBI Taxonomy" id="317549"/>
    <lineage>
        <taxon>Eukaryota</taxon>
        <taxon>Metazoa</taxon>
        <taxon>Cnidaria</taxon>
        <taxon>Anthozoa</taxon>
        <taxon>Octocorallia</taxon>
        <taxon>Malacalcyonacea</taxon>
        <taxon>Plexauridae</taxon>
        <taxon>Paramuricea</taxon>
    </lineage>
</organism>
<comment type="caution">
    <text evidence="1">The sequence shown here is derived from an EMBL/GenBank/DDBJ whole genome shotgun (WGS) entry which is preliminary data.</text>
</comment>
<dbReference type="Gene3D" id="1.10.510.10">
    <property type="entry name" value="Transferase(Phosphotransferase) domain 1"/>
    <property type="match status" value="1"/>
</dbReference>
<dbReference type="PROSITE" id="PS00108">
    <property type="entry name" value="PROTEIN_KINASE_ST"/>
    <property type="match status" value="1"/>
</dbReference>
<protein>
    <submittedName>
        <fullName evidence="1">Transposon Tf2-6 poly</fullName>
    </submittedName>
</protein>
<dbReference type="GO" id="GO:0005524">
    <property type="term" value="F:ATP binding"/>
    <property type="evidence" value="ECO:0007669"/>
    <property type="project" value="InterPro"/>
</dbReference>
<name>A0A7D9HJW0_PARCT</name>
<dbReference type="AlphaFoldDB" id="A0A7D9HJW0"/>
<dbReference type="Proteomes" id="UP001152795">
    <property type="component" value="Unassembled WGS sequence"/>
</dbReference>
<dbReference type="SUPFAM" id="SSF56112">
    <property type="entry name" value="Protein kinase-like (PK-like)"/>
    <property type="match status" value="1"/>
</dbReference>
<dbReference type="PROSITE" id="PS00028">
    <property type="entry name" value="ZINC_FINGER_C2H2_1"/>
    <property type="match status" value="1"/>
</dbReference>
<dbReference type="Pfam" id="PF00069">
    <property type="entry name" value="Pkinase"/>
    <property type="match status" value="1"/>
</dbReference>
<evidence type="ECO:0000313" key="2">
    <source>
        <dbReference type="Proteomes" id="UP001152795"/>
    </source>
</evidence>
<accession>A0A7D9HJW0</accession>
<dbReference type="PANTHER" id="PTHR33845">
    <property type="entry name" value="C2H2-TYPE DOMAIN-CONTAINING PROTEIN"/>
    <property type="match status" value="1"/>
</dbReference>
<dbReference type="InterPro" id="IPR008271">
    <property type="entry name" value="Ser/Thr_kinase_AS"/>
</dbReference>
<dbReference type="InterPro" id="IPR013087">
    <property type="entry name" value="Znf_C2H2_type"/>
</dbReference>
<evidence type="ECO:0000313" key="1">
    <source>
        <dbReference type="EMBL" id="CAB3984487.1"/>
    </source>
</evidence>
<dbReference type="SMART" id="SM00220">
    <property type="entry name" value="S_TKc"/>
    <property type="match status" value="1"/>
</dbReference>
<sequence length="1076" mass="123490">MIDTRDIGPNTVTNQNAEYYKTIKTINVLRFPRIAKQVAQQSFPAMLGSPEVEGKDPTWTPSNLERADNRSYNALTNEDSVLQVFNDGMESIARASNTHFEPVIFQLQTTLSEATSYEKTECMRKAEEACAIVCKTIAPKDGENLLRVISPVRSESPPNEVLALLNAYKNAPTKNIKTQILSLYCYQYTTKKLKEMHEPFEKLSDRKIKLARSHAKTYEQHCKGEGFSPLSRASMYRVLQVREASQRKSLQGLDNIATDGSAAFHTLSRIVEDLEQTYGAEKAWSTQVLRGLKDGKRYLKTNYRVHCRNESSSCPDHCRTFALSDPGDPDFQAECSHSHNVSCESCENINQIMTSIEEQLTERANNMYTMEQLDDYKHDVAQALRFIHNWKAHILRAQQQEDSKTDVIKSLHRSSILIIMDWAMKFVQMRHREKQSDWFGKRGMNWHVCSVLSKSETNLLQIEYYVHLFNSCVQDWYSVVSILEQLLTSIKKERPEIQQVFIRSDEAGCYHNNNIAAAMRDIGERIGITVVRYDHSEPQYGKDICDRILCHLKGTIRRYCHEGNDIVTAADMYQALKERPIAASTAGVFCLNQKNRDLQVKNINAFGSLHNFRYETKGLRVWKAFGIGPGKLIPWHAIYIHHQSPTKLTIDGKKEFFLTTAKVVKSSANTKPDEQPNKDNEDVLLFECQEVGCEQSFENLNDLEVHISLEKHNTTKENIYDSLRREWVSQFNSIRIEEQSTPEDKEKRVRKFHTSLEKGWALHQVSTRKRFSKEIRVYLTENYDVGEKTGCKLNPGQVARDMRTAKDEAGLRKFKREEWLTKSQIQSFFSRITANRRKQTGQVEEDEDGVSDEEHLAYSEDLIYEECMQEQQKLKANLELHEIDPLLISKFKENSFLGKGTFGFVALKDSLLHAVHDALAREDNSSLPWTTLMEECCSALSYLHNAGYLHNDIKSDNLLLTKSSSNSEEKSIRMILNDLGKATLITEGKLYNLTPTDKEKYYKFHNHIAPDVIEGEAPQSIKSDTFSLGIVFYDVAKAVKDDELRKLTKSCTRSNPSLRCDLHDLVVKIRAYLNKL</sequence>
<dbReference type="PROSITE" id="PS50157">
    <property type="entry name" value="ZINC_FINGER_C2H2_2"/>
    <property type="match status" value="1"/>
</dbReference>
<gene>
    <name evidence="1" type="ORF">PACLA_8A075514</name>
</gene>
<keyword evidence="2" id="KW-1185">Reference proteome</keyword>
<dbReference type="InterPro" id="IPR000719">
    <property type="entry name" value="Prot_kinase_dom"/>
</dbReference>
<dbReference type="PANTHER" id="PTHR33845:SF1">
    <property type="entry name" value="C2H2-TYPE DOMAIN-CONTAINING PROTEIN"/>
    <property type="match status" value="1"/>
</dbReference>
<dbReference type="OrthoDB" id="6365500at2759"/>